<dbReference type="AlphaFoldDB" id="U6LL82"/>
<feature type="compositionally biased region" description="Low complexity" evidence="1">
    <location>
        <begin position="18"/>
        <end position="45"/>
    </location>
</feature>
<feature type="region of interest" description="Disordered" evidence="1">
    <location>
        <begin position="275"/>
        <end position="319"/>
    </location>
</feature>
<dbReference type="Proteomes" id="UP000030750">
    <property type="component" value="Unassembled WGS sequence"/>
</dbReference>
<evidence type="ECO:0000256" key="1">
    <source>
        <dbReference type="SAM" id="MobiDB-lite"/>
    </source>
</evidence>
<feature type="region of interest" description="Disordered" evidence="1">
    <location>
        <begin position="193"/>
        <end position="234"/>
    </location>
</feature>
<dbReference type="EMBL" id="HG711197">
    <property type="protein sequence ID" value="CDJ48550.1"/>
    <property type="molecule type" value="Genomic_DNA"/>
</dbReference>
<feature type="region of interest" description="Disordered" evidence="1">
    <location>
        <begin position="465"/>
        <end position="486"/>
    </location>
</feature>
<reference evidence="2" key="2">
    <citation type="submission" date="2013-10" db="EMBL/GenBank/DDBJ databases">
        <authorList>
            <person name="Aslett M."/>
        </authorList>
    </citation>
    <scope>NUCLEOTIDE SEQUENCE [LARGE SCALE GENOMIC DNA]</scope>
    <source>
        <strain evidence="2">Houghton</strain>
    </source>
</reference>
<feature type="compositionally biased region" description="Low complexity" evidence="1">
    <location>
        <begin position="203"/>
        <end position="220"/>
    </location>
</feature>
<gene>
    <name evidence="2" type="ORF">EBH_0048910</name>
</gene>
<proteinExistence type="predicted"/>
<dbReference type="OrthoDB" id="391988at2759"/>
<evidence type="ECO:0000313" key="3">
    <source>
        <dbReference type="Proteomes" id="UP000030750"/>
    </source>
</evidence>
<reference evidence="2" key="1">
    <citation type="submission" date="2013-10" db="EMBL/GenBank/DDBJ databases">
        <title>Genomic analysis of the causative agents of coccidiosis in chickens.</title>
        <authorList>
            <person name="Reid A.J."/>
            <person name="Blake D."/>
            <person name="Billington K."/>
            <person name="Browne H."/>
            <person name="Dunn M."/>
            <person name="Hung S."/>
            <person name="Kawahara F."/>
            <person name="Miranda-Saavedra D."/>
            <person name="Mourier T."/>
            <person name="Nagra H."/>
            <person name="Otto T.D."/>
            <person name="Rawlings N."/>
            <person name="Sanchez A."/>
            <person name="Sanders M."/>
            <person name="Subramaniam C."/>
            <person name="Tay Y."/>
            <person name="Dear P."/>
            <person name="Doerig C."/>
            <person name="Gruber A."/>
            <person name="Parkinson J."/>
            <person name="Shirley M."/>
            <person name="Wan K.L."/>
            <person name="Berriman M."/>
            <person name="Tomley F."/>
            <person name="Pain A."/>
        </authorList>
    </citation>
    <scope>NUCLEOTIDE SEQUENCE [LARGE SCALE GENOMIC DNA]</scope>
    <source>
        <strain evidence="2">Houghton</strain>
    </source>
</reference>
<feature type="region of interest" description="Disordered" evidence="1">
    <location>
        <begin position="662"/>
        <end position="692"/>
    </location>
</feature>
<feature type="region of interest" description="Disordered" evidence="1">
    <location>
        <begin position="1"/>
        <end position="51"/>
    </location>
</feature>
<feature type="region of interest" description="Disordered" evidence="1">
    <location>
        <begin position="507"/>
        <end position="543"/>
    </location>
</feature>
<organism evidence="2 3">
    <name type="scientific">Eimeria brunetti</name>
    <dbReference type="NCBI Taxonomy" id="51314"/>
    <lineage>
        <taxon>Eukaryota</taxon>
        <taxon>Sar</taxon>
        <taxon>Alveolata</taxon>
        <taxon>Apicomplexa</taxon>
        <taxon>Conoidasida</taxon>
        <taxon>Coccidia</taxon>
        <taxon>Eucoccidiorida</taxon>
        <taxon>Eimeriorina</taxon>
        <taxon>Eimeriidae</taxon>
        <taxon>Eimeria</taxon>
    </lineage>
</organism>
<feature type="compositionally biased region" description="Polar residues" evidence="1">
    <location>
        <begin position="1"/>
        <end position="17"/>
    </location>
</feature>
<accession>U6LL82</accession>
<protein>
    <submittedName>
        <fullName evidence="2">Uncharacterized protein</fullName>
    </submittedName>
</protein>
<sequence>MNSSSSTAEETKGSTLPGQATATAPGAPEEQLRNQQQQRQQARMQGLDDPVARALERWGASLANIASSSLTAGHTQREGALAGDKLDGCAAGEHPAAEGDGHRKCEPLRRMPVSSQVEAEFEAEGVSALVEKNPLSTALDAAVDRAAGALPLPDVSCAEALIRDLLPPPSCRSAQAHESAQPQPEPHAEALFERSGEGMRTGASSPSEPSPEALHSSSLPKVTSSRSRAEPDDPAWAATVYQEIRLEQPTAPGGSGAAAGSVWVQSWGSQGVGFKGHGNCDASHDTPFPSPKISPFLSQSSEQEEAQPQLSEEQSIRGAVPADTWEAPARPASKRRLELLRANDWRARRVGRAAVEIDMALPETQEAAGNVEALHLGPCDGNDESCAPGESPSVSRRGRILTTEVDGGSGPLPDLNAVLNAQKQQRQSNAHTHKDAVYRRIPSRAPLGGAVFLDEETLAADDLRSSATRVSGRIGSAPDPSNYTGAHELDMQRSFDQKWRHELLPVGGASPASKAAERQGTSGSAQRSKAGWSNPFRIPEGYIGTNEDRTKARTKRLALEIRLQRAQEAHRLTDGSQVSEEMNRSTADSLLFSAAQRRQERRLKELAKKGSKKHSRSKEMSWDVAYRKWARWARAHPTLARGVPRPSKAKLFADFRQKLEEKNRRRKELHQRNSVAQPALAAGRRPARQSIEEIRKEAQELAVQEARR</sequence>
<name>U6LL82_9EIME</name>
<feature type="compositionally biased region" description="Low complexity" evidence="1">
    <location>
        <begin position="298"/>
        <end position="313"/>
    </location>
</feature>
<dbReference type="VEuPathDB" id="ToxoDB:EBH_0048910"/>
<keyword evidence="3" id="KW-1185">Reference proteome</keyword>
<evidence type="ECO:0000313" key="2">
    <source>
        <dbReference type="EMBL" id="CDJ48550.1"/>
    </source>
</evidence>